<dbReference type="Gene3D" id="3.90.550.10">
    <property type="entry name" value="Spore Coat Polysaccharide Biosynthesis Protein SpsA, Chain A"/>
    <property type="match status" value="1"/>
</dbReference>
<evidence type="ECO:0000313" key="4">
    <source>
        <dbReference type="Proteomes" id="UP000263377"/>
    </source>
</evidence>
<sequence>MRAPAPTGQAGPMQTAPTPAGPGPVAALVLAAGGGRRLGGRPKALLRYRGRPLVEHAVAVVRAGGCTEVTVVLGAAGERVRATAHLPGCRLVGNPDWAQGMGSSLRAGLAALPPHASAALVMLVDTPGVTPAAVARLLAAHRAGAELAAAAYEGRRGHPVLIGARHFAEAAAGARGDAGARALLAAHAAELVLVECADVAAPDDLDTPADLARWSAG</sequence>
<evidence type="ECO:0000256" key="1">
    <source>
        <dbReference type="SAM" id="MobiDB-lite"/>
    </source>
</evidence>
<dbReference type="AlphaFoldDB" id="A0A372ZSQ3"/>
<keyword evidence="3" id="KW-0808">Transferase</keyword>
<dbReference type="Proteomes" id="UP000263377">
    <property type="component" value="Unassembled WGS sequence"/>
</dbReference>
<organism evidence="3 4">
    <name type="scientific">Kitasatospora xanthocidica</name>
    <dbReference type="NCBI Taxonomy" id="83382"/>
    <lineage>
        <taxon>Bacteria</taxon>
        <taxon>Bacillati</taxon>
        <taxon>Actinomycetota</taxon>
        <taxon>Actinomycetes</taxon>
        <taxon>Kitasatosporales</taxon>
        <taxon>Streptomycetaceae</taxon>
        <taxon>Kitasatospora</taxon>
    </lineage>
</organism>
<gene>
    <name evidence="3" type="ORF">DR950_15250</name>
</gene>
<dbReference type="PANTHER" id="PTHR43777">
    <property type="entry name" value="MOLYBDENUM COFACTOR CYTIDYLYLTRANSFERASE"/>
    <property type="match status" value="1"/>
</dbReference>
<dbReference type="Pfam" id="PF12804">
    <property type="entry name" value="NTP_transf_3"/>
    <property type="match status" value="1"/>
</dbReference>
<accession>A0A372ZSQ3</accession>
<dbReference type="GO" id="GO:0016779">
    <property type="term" value="F:nucleotidyltransferase activity"/>
    <property type="evidence" value="ECO:0007669"/>
    <property type="project" value="UniProtKB-ARBA"/>
</dbReference>
<dbReference type="CDD" id="cd04182">
    <property type="entry name" value="GT_2_like_f"/>
    <property type="match status" value="1"/>
</dbReference>
<name>A0A372ZSQ3_9ACTN</name>
<dbReference type="InterPro" id="IPR025877">
    <property type="entry name" value="MobA-like_NTP_Trfase"/>
</dbReference>
<comment type="caution">
    <text evidence="3">The sequence shown here is derived from an EMBL/GenBank/DDBJ whole genome shotgun (WGS) entry which is preliminary data.</text>
</comment>
<feature type="region of interest" description="Disordered" evidence="1">
    <location>
        <begin position="1"/>
        <end position="22"/>
    </location>
</feature>
<reference evidence="3 4" key="1">
    <citation type="submission" date="2018-08" db="EMBL/GenBank/DDBJ databases">
        <title>Diversity &amp; Physiological Properties of Lignin-Decomposing Actinobacteria from Soil.</title>
        <authorList>
            <person name="Roh S.G."/>
            <person name="Kim S.B."/>
        </authorList>
    </citation>
    <scope>NUCLEOTIDE SEQUENCE [LARGE SCALE GENOMIC DNA]</scope>
    <source>
        <strain evidence="3 4">MMS17-GH009</strain>
    </source>
</reference>
<evidence type="ECO:0000259" key="2">
    <source>
        <dbReference type="Pfam" id="PF12804"/>
    </source>
</evidence>
<proteinExistence type="predicted"/>
<dbReference type="InterPro" id="IPR029044">
    <property type="entry name" value="Nucleotide-diphossugar_trans"/>
</dbReference>
<dbReference type="PANTHER" id="PTHR43777:SF1">
    <property type="entry name" value="MOLYBDENUM COFACTOR CYTIDYLYLTRANSFERASE"/>
    <property type="match status" value="1"/>
</dbReference>
<keyword evidence="4" id="KW-1185">Reference proteome</keyword>
<dbReference type="EMBL" id="QVIG01000001">
    <property type="protein sequence ID" value="RGD58956.1"/>
    <property type="molecule type" value="Genomic_DNA"/>
</dbReference>
<dbReference type="SUPFAM" id="SSF53448">
    <property type="entry name" value="Nucleotide-diphospho-sugar transferases"/>
    <property type="match status" value="1"/>
</dbReference>
<evidence type="ECO:0000313" key="3">
    <source>
        <dbReference type="EMBL" id="RGD58956.1"/>
    </source>
</evidence>
<protein>
    <submittedName>
        <fullName evidence="3">Nucleotidyltransferase family protein</fullName>
    </submittedName>
</protein>
<feature type="domain" description="MobA-like NTP transferase" evidence="2">
    <location>
        <begin position="27"/>
        <end position="187"/>
    </location>
</feature>